<keyword evidence="4" id="KW-1185">Reference proteome</keyword>
<evidence type="ECO:0000313" key="4">
    <source>
        <dbReference type="Proteomes" id="UP000040453"/>
    </source>
</evidence>
<feature type="compositionally biased region" description="Basic residues" evidence="2">
    <location>
        <begin position="148"/>
        <end position="173"/>
    </location>
</feature>
<protein>
    <recommendedName>
        <fullName evidence="5">Pyridinium-3,5-bisthiocarboxylic acid mononucleotide nickel insertion protein</fullName>
    </recommendedName>
</protein>
<dbReference type="Pfam" id="PF01969">
    <property type="entry name" value="Ni_insertion"/>
    <property type="match status" value="1"/>
</dbReference>
<feature type="compositionally biased region" description="Basic and acidic residues" evidence="2">
    <location>
        <begin position="105"/>
        <end position="147"/>
    </location>
</feature>
<accession>A0A0A1MHI7</accession>
<organism evidence="3 4">
    <name type="scientific">Oceanobacillus oncorhynchi</name>
    <dbReference type="NCBI Taxonomy" id="545501"/>
    <lineage>
        <taxon>Bacteria</taxon>
        <taxon>Bacillati</taxon>
        <taxon>Bacillota</taxon>
        <taxon>Bacilli</taxon>
        <taxon>Bacillales</taxon>
        <taxon>Bacillaceae</taxon>
        <taxon>Oceanobacillus</taxon>
    </lineage>
</organism>
<sequence>MILRINLNMIFYGKAVEKTAFSREKSIKKINKGVIFMKMLYLDCFSGISGDMTIGALLDAGGSFSHLQNELQKLPLVDEYELNVYKVVKNGITSTKFDVVLKNEEHGHSRHDHSEQDDHGHSRHDHSEQDDHGHSRHDHSEQDDHEHGHSHKHVHEHHHGHSHDHHHEHHHGHSHDEGHHHHHNHSHHHRSYRDIVNMIQEADLSEDVKDMALKIFKKIGEAEGHIHGVPLEDVHFHEVGAVDSIIDIVGTAILLEELEIDEIKSAAVPTGSGKIHIDHGVYPVPAPATLEILRGVPIAQSDLKAELTTPTGAAFAAVLAEEFCDMPSMKVVKVGYGAGTKTFPNHPNVLRVIIGEEA</sequence>
<evidence type="ECO:0008006" key="5">
    <source>
        <dbReference type="Google" id="ProtNLM"/>
    </source>
</evidence>
<dbReference type="EMBL" id="CDGG01000001">
    <property type="protein sequence ID" value="CEI82553.1"/>
    <property type="molecule type" value="Genomic_DNA"/>
</dbReference>
<dbReference type="AlphaFoldDB" id="A0A0A1MHI7"/>
<gene>
    <name evidence="3" type="ORF">BN997_02429</name>
</gene>
<feature type="region of interest" description="Disordered" evidence="2">
    <location>
        <begin position="105"/>
        <end position="191"/>
    </location>
</feature>
<feature type="compositionally biased region" description="Basic residues" evidence="2">
    <location>
        <begin position="180"/>
        <end position="191"/>
    </location>
</feature>
<dbReference type="Proteomes" id="UP000040453">
    <property type="component" value="Unassembled WGS sequence"/>
</dbReference>
<dbReference type="STRING" id="545501.BN997_02429"/>
<proteinExistence type="predicted"/>
<evidence type="ECO:0000256" key="1">
    <source>
        <dbReference type="ARBA" id="ARBA00022596"/>
    </source>
</evidence>
<evidence type="ECO:0000313" key="3">
    <source>
        <dbReference type="EMBL" id="CEI82553.1"/>
    </source>
</evidence>
<reference evidence="3 4" key="1">
    <citation type="submission" date="2014-11" db="EMBL/GenBank/DDBJ databases">
        <authorList>
            <person name="Urmite Genomes Urmite Genomes"/>
        </authorList>
    </citation>
    <scope>NUCLEOTIDE SEQUENCE [LARGE SCALE GENOMIC DNA]</scope>
    <source>
        <strain evidence="3 4">Oc5</strain>
    </source>
</reference>
<dbReference type="InterPro" id="IPR002822">
    <property type="entry name" value="Ni_insertion"/>
</dbReference>
<name>A0A0A1MHI7_9BACI</name>
<dbReference type="PANTHER" id="PTHR36566:SF1">
    <property type="entry name" value="PYRIDINIUM-3,5-BISTHIOCARBOXYLIC ACID MONONUCLEOTIDE NICKEL INSERTION PROTEIN"/>
    <property type="match status" value="1"/>
</dbReference>
<keyword evidence="1" id="KW-0533">Nickel</keyword>
<evidence type="ECO:0000256" key="2">
    <source>
        <dbReference type="SAM" id="MobiDB-lite"/>
    </source>
</evidence>
<dbReference type="PANTHER" id="PTHR36566">
    <property type="entry name" value="NICKEL INSERTION PROTEIN-RELATED"/>
    <property type="match status" value="1"/>
</dbReference>